<feature type="signal peptide" evidence="1">
    <location>
        <begin position="1"/>
        <end position="20"/>
    </location>
</feature>
<evidence type="ECO:0000313" key="3">
    <source>
        <dbReference type="Proteomes" id="UP000435649"/>
    </source>
</evidence>
<name>A0A844G5A1_9BACT</name>
<feature type="chain" id="PRO_5032728441" evidence="1">
    <location>
        <begin position="21"/>
        <end position="200"/>
    </location>
</feature>
<dbReference type="EMBL" id="VUNS01000016">
    <property type="protein sequence ID" value="MST98134.1"/>
    <property type="molecule type" value="Genomic_DNA"/>
</dbReference>
<dbReference type="AlphaFoldDB" id="A0A844G5A1"/>
<feature type="non-terminal residue" evidence="2">
    <location>
        <position position="200"/>
    </location>
</feature>
<accession>A0A844G5A1</accession>
<gene>
    <name evidence="2" type="ORF">FYJ85_13905</name>
</gene>
<dbReference type="PANTHER" id="PTHR43649">
    <property type="entry name" value="ARABINOSE-BINDING PROTEIN-RELATED"/>
    <property type="match status" value="1"/>
</dbReference>
<protein>
    <submittedName>
        <fullName evidence="2">Extracellular solute-binding protein</fullName>
    </submittedName>
</protein>
<organism evidence="2 3">
    <name type="scientific">Victivallis lenta</name>
    <dbReference type="NCBI Taxonomy" id="2606640"/>
    <lineage>
        <taxon>Bacteria</taxon>
        <taxon>Pseudomonadati</taxon>
        <taxon>Lentisphaerota</taxon>
        <taxon>Lentisphaeria</taxon>
        <taxon>Victivallales</taxon>
        <taxon>Victivallaceae</taxon>
        <taxon>Victivallis</taxon>
    </lineage>
</organism>
<dbReference type="PANTHER" id="PTHR43649:SF12">
    <property type="entry name" value="DIACETYLCHITOBIOSE BINDING PROTEIN DASA"/>
    <property type="match status" value="1"/>
</dbReference>
<dbReference type="Gene3D" id="3.40.190.10">
    <property type="entry name" value="Periplasmic binding protein-like II"/>
    <property type="match status" value="1"/>
</dbReference>
<reference evidence="2 3" key="1">
    <citation type="submission" date="2019-08" db="EMBL/GenBank/DDBJ databases">
        <title>In-depth cultivation of the pig gut microbiome towards novel bacterial diversity and tailored functional studies.</title>
        <authorList>
            <person name="Wylensek D."/>
            <person name="Hitch T.C.A."/>
            <person name="Clavel T."/>
        </authorList>
    </citation>
    <scope>NUCLEOTIDE SEQUENCE [LARGE SCALE GENOMIC DNA]</scope>
    <source>
        <strain evidence="2 3">BBE-744-WT-12</strain>
    </source>
</reference>
<comment type="caution">
    <text evidence="2">The sequence shown here is derived from an EMBL/GenBank/DDBJ whole genome shotgun (WGS) entry which is preliminary data.</text>
</comment>
<proteinExistence type="predicted"/>
<evidence type="ECO:0000313" key="2">
    <source>
        <dbReference type="EMBL" id="MST98134.1"/>
    </source>
</evidence>
<dbReference type="Proteomes" id="UP000435649">
    <property type="component" value="Unassembled WGS sequence"/>
</dbReference>
<dbReference type="InterPro" id="IPR050490">
    <property type="entry name" value="Bact_solute-bd_prot1"/>
</dbReference>
<evidence type="ECO:0000256" key="1">
    <source>
        <dbReference type="SAM" id="SignalP"/>
    </source>
</evidence>
<sequence>MRKRFAIIALLLGLASAYTALTPGEREARPSISWTAGLSQDRVEQVAAFHEWMKKTGRVDENGEPLFTVKLETADNQSTLIQAVSGMAGDLIDHVPVKRFAPMGVLEDITEFARENGLDPGSNYGAAGDLLMYGGRQYAYACNLAAPALLCNADLFRKYGMEPPPEEWTPEEFESIGLEFIRRANEGRPRQEVFFAGAMP</sequence>
<keyword evidence="3" id="KW-1185">Reference proteome</keyword>
<dbReference type="SUPFAM" id="SSF53850">
    <property type="entry name" value="Periplasmic binding protein-like II"/>
    <property type="match status" value="1"/>
</dbReference>
<keyword evidence="1" id="KW-0732">Signal</keyword>